<reference evidence="4 5" key="1">
    <citation type="journal article" date="2019" name="Int. J. Syst. Evol. Microbiol.">
        <title>The Global Catalogue of Microorganisms (GCM) 10K type strain sequencing project: providing services to taxonomists for standard genome sequencing and annotation.</title>
        <authorList>
            <consortium name="The Broad Institute Genomics Platform"/>
            <consortium name="The Broad Institute Genome Sequencing Center for Infectious Disease"/>
            <person name="Wu L."/>
            <person name="Ma J."/>
        </authorList>
    </citation>
    <scope>NUCLEOTIDE SEQUENCE [LARGE SCALE GENOMIC DNA]</scope>
    <source>
        <strain evidence="4 5">JCM 10671</strain>
    </source>
</reference>
<dbReference type="Pfam" id="PF13276">
    <property type="entry name" value="HTH_21"/>
    <property type="match status" value="1"/>
</dbReference>
<feature type="compositionally biased region" description="Low complexity" evidence="2">
    <location>
        <begin position="237"/>
        <end position="285"/>
    </location>
</feature>
<dbReference type="InterPro" id="IPR012337">
    <property type="entry name" value="RNaseH-like_sf"/>
</dbReference>
<dbReference type="Pfam" id="PF00665">
    <property type="entry name" value="rve"/>
    <property type="match status" value="1"/>
</dbReference>
<dbReference type="SUPFAM" id="SSF53098">
    <property type="entry name" value="Ribonuclease H-like"/>
    <property type="match status" value="1"/>
</dbReference>
<evidence type="ECO:0000313" key="5">
    <source>
        <dbReference type="Proteomes" id="UP001500957"/>
    </source>
</evidence>
<feature type="domain" description="Integrase catalytic" evidence="3">
    <location>
        <begin position="125"/>
        <end position="222"/>
    </location>
</feature>
<evidence type="ECO:0000256" key="2">
    <source>
        <dbReference type="SAM" id="MobiDB-lite"/>
    </source>
</evidence>
<dbReference type="PROSITE" id="PS50994">
    <property type="entry name" value="INTEGRASE"/>
    <property type="match status" value="1"/>
</dbReference>
<keyword evidence="5" id="KW-1185">Reference proteome</keyword>
<organism evidence="4 5">
    <name type="scientific">Sporichthya brevicatena</name>
    <dbReference type="NCBI Taxonomy" id="171442"/>
    <lineage>
        <taxon>Bacteria</taxon>
        <taxon>Bacillati</taxon>
        <taxon>Actinomycetota</taxon>
        <taxon>Actinomycetes</taxon>
        <taxon>Sporichthyales</taxon>
        <taxon>Sporichthyaceae</taxon>
        <taxon>Sporichthya</taxon>
    </lineage>
</organism>
<dbReference type="InterPro" id="IPR036397">
    <property type="entry name" value="RNaseH_sf"/>
</dbReference>
<dbReference type="PANTHER" id="PTHR46889">
    <property type="entry name" value="TRANSPOSASE INSF FOR INSERTION SEQUENCE IS3B-RELATED"/>
    <property type="match status" value="1"/>
</dbReference>
<dbReference type="Gene3D" id="3.30.420.10">
    <property type="entry name" value="Ribonuclease H-like superfamily/Ribonuclease H"/>
    <property type="match status" value="1"/>
</dbReference>
<sequence>MIVAFIDDNRAEFGVEFICKHMQVAPSTYYAAKKRQDQPCARAVRDAVMMQVLLALWIANRKVYGAHKLWKAAHRAGHDIGRDQVARLMRELGIEGVSRLRKKVFTTRSDPDATRAPDLVSRQFKADRPDALWVTDLTYVPTRSGMAYVCFIVDAFSRRIVGWRAASNMKTEMVLDALEMARASRGGHRLVGLVTHSDAGSQFTSVRFTERLEEIGARPSIGTIADNPTTTRWPKRPTASTRPSAFTAPTAAAGTTSTSSNSRRCPGCTGSTRTASTGTAATCRRPNTKRRSTLAKTPTRSGLESNKKSLHQTQGDSVLPSDLPSRRRRAKGATRSPRGSGISDPEED</sequence>
<comment type="caution">
    <text evidence="4">The sequence shown here is derived from an EMBL/GenBank/DDBJ whole genome shotgun (WGS) entry which is preliminary data.</text>
</comment>
<evidence type="ECO:0000256" key="1">
    <source>
        <dbReference type="ARBA" id="ARBA00002286"/>
    </source>
</evidence>
<name>A0ABN1HCK0_9ACTN</name>
<dbReference type="Proteomes" id="UP001500957">
    <property type="component" value="Unassembled WGS sequence"/>
</dbReference>
<comment type="function">
    <text evidence="1">Involved in the transposition of the insertion sequence.</text>
</comment>
<dbReference type="InterPro" id="IPR048020">
    <property type="entry name" value="Transpos_IS3"/>
</dbReference>
<proteinExistence type="predicted"/>
<feature type="compositionally biased region" description="Polar residues" evidence="2">
    <location>
        <begin position="294"/>
        <end position="304"/>
    </location>
</feature>
<accession>A0ABN1HCK0</accession>
<dbReference type="InterPro" id="IPR050900">
    <property type="entry name" value="Transposase_IS3/IS150/IS904"/>
</dbReference>
<dbReference type="InterPro" id="IPR001584">
    <property type="entry name" value="Integrase_cat-core"/>
</dbReference>
<dbReference type="InterPro" id="IPR025948">
    <property type="entry name" value="HTH-like_dom"/>
</dbReference>
<protein>
    <recommendedName>
        <fullName evidence="3">Integrase catalytic domain-containing protein</fullName>
    </recommendedName>
</protein>
<dbReference type="EMBL" id="BAAAHE010000057">
    <property type="protein sequence ID" value="GAA0638211.1"/>
    <property type="molecule type" value="Genomic_DNA"/>
</dbReference>
<dbReference type="NCBIfam" id="NF033516">
    <property type="entry name" value="transpos_IS3"/>
    <property type="match status" value="1"/>
</dbReference>
<evidence type="ECO:0000259" key="3">
    <source>
        <dbReference type="PROSITE" id="PS50994"/>
    </source>
</evidence>
<feature type="region of interest" description="Disordered" evidence="2">
    <location>
        <begin position="219"/>
        <end position="348"/>
    </location>
</feature>
<evidence type="ECO:0000313" key="4">
    <source>
        <dbReference type="EMBL" id="GAA0638211.1"/>
    </source>
</evidence>
<dbReference type="PANTHER" id="PTHR46889:SF4">
    <property type="entry name" value="TRANSPOSASE INSO FOR INSERTION SEQUENCE ELEMENT IS911B-RELATED"/>
    <property type="match status" value="1"/>
</dbReference>
<gene>
    <name evidence="4" type="ORF">GCM10009547_48230</name>
</gene>